<gene>
    <name evidence="11" type="ORF">WA026_002581</name>
</gene>
<protein>
    <recommendedName>
        <fullName evidence="13">Autophagy-related protein</fullName>
    </recommendedName>
</protein>
<accession>A0AAW1U4E6</accession>
<dbReference type="GO" id="GO:0005776">
    <property type="term" value="C:autophagosome"/>
    <property type="evidence" value="ECO:0007669"/>
    <property type="project" value="UniProtKB-SubCell"/>
</dbReference>
<keyword evidence="5" id="KW-0472">Membrane</keyword>
<evidence type="ECO:0000256" key="3">
    <source>
        <dbReference type="ARBA" id="ARBA00022490"/>
    </source>
</evidence>
<evidence type="ECO:0000313" key="12">
    <source>
        <dbReference type="Proteomes" id="UP001431783"/>
    </source>
</evidence>
<comment type="similarity">
    <text evidence="2 10">Belongs to the ATG8 family.</text>
</comment>
<evidence type="ECO:0000256" key="2">
    <source>
        <dbReference type="ARBA" id="ARBA00007293"/>
    </source>
</evidence>
<dbReference type="GO" id="GO:0006950">
    <property type="term" value="P:response to stress"/>
    <property type="evidence" value="ECO:0007669"/>
    <property type="project" value="UniProtKB-ARBA"/>
</dbReference>
<keyword evidence="6 9" id="KW-0449">Lipoprotein</keyword>
<evidence type="ECO:0000256" key="7">
    <source>
        <dbReference type="ARBA" id="ARBA00023329"/>
    </source>
</evidence>
<dbReference type="InterPro" id="IPR029071">
    <property type="entry name" value="Ubiquitin-like_domsf"/>
</dbReference>
<keyword evidence="4 10" id="KW-0072">Autophagy</keyword>
<dbReference type="GO" id="GO:0012505">
    <property type="term" value="C:endomembrane system"/>
    <property type="evidence" value="ECO:0007669"/>
    <property type="project" value="UniProtKB-SubCell"/>
</dbReference>
<evidence type="ECO:0008006" key="13">
    <source>
        <dbReference type="Google" id="ProtNLM"/>
    </source>
</evidence>
<dbReference type="PANTHER" id="PTHR10969">
    <property type="entry name" value="MICROTUBULE-ASSOCIATED PROTEINS 1A/1B LIGHT CHAIN 3-RELATED"/>
    <property type="match status" value="1"/>
</dbReference>
<organism evidence="11 12">
    <name type="scientific">Henosepilachna vigintioctopunctata</name>
    <dbReference type="NCBI Taxonomy" id="420089"/>
    <lineage>
        <taxon>Eukaryota</taxon>
        <taxon>Metazoa</taxon>
        <taxon>Ecdysozoa</taxon>
        <taxon>Arthropoda</taxon>
        <taxon>Hexapoda</taxon>
        <taxon>Insecta</taxon>
        <taxon>Pterygota</taxon>
        <taxon>Neoptera</taxon>
        <taxon>Endopterygota</taxon>
        <taxon>Coleoptera</taxon>
        <taxon>Polyphaga</taxon>
        <taxon>Cucujiformia</taxon>
        <taxon>Coccinelloidea</taxon>
        <taxon>Coccinellidae</taxon>
        <taxon>Epilachninae</taxon>
        <taxon>Epilachnini</taxon>
        <taxon>Henosepilachna</taxon>
    </lineage>
</organism>
<evidence type="ECO:0000256" key="10">
    <source>
        <dbReference type="RuleBase" id="RU004384"/>
    </source>
</evidence>
<comment type="caution">
    <text evidence="11">The sequence shown here is derived from an EMBL/GenBank/DDBJ whole genome shotgun (WGS) entry which is preliminary data.</text>
</comment>
<dbReference type="AlphaFoldDB" id="A0AAW1U4E6"/>
<dbReference type="FunFam" id="3.10.20.90:FF:000149">
    <property type="entry name" value="microtubule-associated proteins 1A/1B light chain 3C"/>
    <property type="match status" value="1"/>
</dbReference>
<dbReference type="SUPFAM" id="SSF54236">
    <property type="entry name" value="Ubiquitin-like"/>
    <property type="match status" value="1"/>
</dbReference>
<evidence type="ECO:0000256" key="6">
    <source>
        <dbReference type="ARBA" id="ARBA00023288"/>
    </source>
</evidence>
<dbReference type="GO" id="GO:0031410">
    <property type="term" value="C:cytoplasmic vesicle"/>
    <property type="evidence" value="ECO:0007669"/>
    <property type="project" value="UniProtKB-KW"/>
</dbReference>
<evidence type="ECO:0000256" key="4">
    <source>
        <dbReference type="ARBA" id="ARBA00023006"/>
    </source>
</evidence>
<keyword evidence="3" id="KW-0963">Cytoplasm</keyword>
<dbReference type="Gene3D" id="3.10.20.90">
    <property type="entry name" value="Phosphatidylinositol 3-kinase Catalytic Subunit, Chain A, domain 1"/>
    <property type="match status" value="1"/>
</dbReference>
<proteinExistence type="inferred from homology"/>
<dbReference type="EMBL" id="JARQZJ010000031">
    <property type="protein sequence ID" value="KAK9874229.1"/>
    <property type="molecule type" value="Genomic_DNA"/>
</dbReference>
<dbReference type="Pfam" id="PF02991">
    <property type="entry name" value="ATG8"/>
    <property type="match status" value="1"/>
</dbReference>
<evidence type="ECO:0000256" key="8">
    <source>
        <dbReference type="ARBA" id="ARBA00037868"/>
    </source>
</evidence>
<sequence length="165" mass="19384">MYSISQQKVFICSCPNNNEYTFTNSEKYFKTSKMDFNSNRNDAKKREIEKEEILAIRTRFPTKVPVIVRKFPKEKNLPELDKTKYLVPQEISMSQFQTIIRNRMHLLPTQAIYLLINEKSILSLSLTMAEVYKEYALPDGYLYVTYASQDTFGFDHTANVRNVIN</sequence>
<dbReference type="InterPro" id="IPR004241">
    <property type="entry name" value="Atg8-like"/>
</dbReference>
<evidence type="ECO:0000256" key="9">
    <source>
        <dbReference type="PIRSR" id="PIRSR604241-50"/>
    </source>
</evidence>
<reference evidence="11 12" key="1">
    <citation type="submission" date="2023-03" db="EMBL/GenBank/DDBJ databases">
        <title>Genome insight into feeding habits of ladybird beetles.</title>
        <authorList>
            <person name="Li H.-S."/>
            <person name="Huang Y.-H."/>
            <person name="Pang H."/>
        </authorList>
    </citation>
    <scope>NUCLEOTIDE SEQUENCE [LARGE SCALE GENOMIC DNA]</scope>
    <source>
        <strain evidence="11">SYSU_2023b</strain>
        <tissue evidence="11">Whole body</tissue>
    </source>
</reference>
<dbReference type="Proteomes" id="UP001431783">
    <property type="component" value="Unassembled WGS sequence"/>
</dbReference>
<evidence type="ECO:0000313" key="11">
    <source>
        <dbReference type="EMBL" id="KAK9874229.1"/>
    </source>
</evidence>
<keyword evidence="12" id="KW-1185">Reference proteome</keyword>
<comment type="subcellular location">
    <subcellularLocation>
        <location evidence="1">Cytoplasmic vesicle</location>
        <location evidence="1">Autophagosome</location>
    </subcellularLocation>
    <subcellularLocation>
        <location evidence="8">Endomembrane system</location>
        <topology evidence="8">Lipid-anchor</topology>
    </subcellularLocation>
</comment>
<name>A0AAW1U4E6_9CUCU</name>
<evidence type="ECO:0000256" key="1">
    <source>
        <dbReference type="ARBA" id="ARBA00004419"/>
    </source>
</evidence>
<evidence type="ECO:0000256" key="5">
    <source>
        <dbReference type="ARBA" id="ARBA00023136"/>
    </source>
</evidence>
<keyword evidence="7" id="KW-0968">Cytoplasmic vesicle</keyword>
<feature type="lipid moiety-binding region" description="Phosphatidylserine amidated glycine; alternate" evidence="9">
    <location>
        <position position="153"/>
    </location>
</feature>
<dbReference type="GO" id="GO:0016236">
    <property type="term" value="P:macroautophagy"/>
    <property type="evidence" value="ECO:0007669"/>
    <property type="project" value="UniProtKB-ARBA"/>
</dbReference>